<accession>A0AAN8PHG7</accession>
<keyword evidence="4" id="KW-0645">Protease</keyword>
<evidence type="ECO:0000313" key="12">
    <source>
        <dbReference type="EMBL" id="KAK6631807.1"/>
    </source>
</evidence>
<name>A0AAN8PHG7_POLSC</name>
<dbReference type="GO" id="GO:0008270">
    <property type="term" value="F:zinc ion binding"/>
    <property type="evidence" value="ECO:0007669"/>
    <property type="project" value="InterPro"/>
</dbReference>
<feature type="region of interest" description="Disordered" evidence="10">
    <location>
        <begin position="968"/>
        <end position="1017"/>
    </location>
</feature>
<protein>
    <recommendedName>
        <fullName evidence="11">Peptidase M14 domain-containing protein</fullName>
    </recommendedName>
</protein>
<evidence type="ECO:0000256" key="5">
    <source>
        <dbReference type="ARBA" id="ARBA00022723"/>
    </source>
</evidence>
<feature type="domain" description="Peptidase M14" evidence="11">
    <location>
        <begin position="292"/>
        <end position="562"/>
    </location>
</feature>
<comment type="cofactor">
    <cofactor evidence="1">
        <name>Zn(2+)</name>
        <dbReference type="ChEBI" id="CHEBI:29105"/>
    </cofactor>
</comment>
<dbReference type="PANTHER" id="PTHR12756:SF45">
    <property type="entry name" value="CYTOSOLIC CARBOXYPEPTIDASE NNA1"/>
    <property type="match status" value="1"/>
</dbReference>
<evidence type="ECO:0000256" key="8">
    <source>
        <dbReference type="ARBA" id="ARBA00023049"/>
    </source>
</evidence>
<dbReference type="PROSITE" id="PS52035">
    <property type="entry name" value="PEPTIDASE_M14"/>
    <property type="match status" value="1"/>
</dbReference>
<evidence type="ECO:0000256" key="1">
    <source>
        <dbReference type="ARBA" id="ARBA00001947"/>
    </source>
</evidence>
<dbReference type="InterPro" id="IPR050821">
    <property type="entry name" value="Cytosolic_carboxypeptidase"/>
</dbReference>
<dbReference type="SUPFAM" id="SSF53187">
    <property type="entry name" value="Zn-dependent exopeptidases"/>
    <property type="match status" value="1"/>
</dbReference>
<keyword evidence="3" id="KW-0121">Carboxypeptidase</keyword>
<dbReference type="Proteomes" id="UP001372834">
    <property type="component" value="Unassembled WGS sequence"/>
</dbReference>
<dbReference type="Pfam" id="PF00246">
    <property type="entry name" value="Peptidase_M14"/>
    <property type="match status" value="1"/>
</dbReference>
<evidence type="ECO:0000256" key="2">
    <source>
        <dbReference type="ARBA" id="ARBA00005988"/>
    </source>
</evidence>
<dbReference type="PANTHER" id="PTHR12756">
    <property type="entry name" value="CYTOSOLIC CARBOXYPEPTIDASE"/>
    <property type="match status" value="1"/>
</dbReference>
<dbReference type="GO" id="GO:0006508">
    <property type="term" value="P:proteolysis"/>
    <property type="evidence" value="ECO:0007669"/>
    <property type="project" value="UniProtKB-KW"/>
</dbReference>
<keyword evidence="6" id="KW-0378">Hydrolase</keyword>
<feature type="region of interest" description="Disordered" evidence="10">
    <location>
        <begin position="597"/>
        <end position="649"/>
    </location>
</feature>
<evidence type="ECO:0000313" key="13">
    <source>
        <dbReference type="Proteomes" id="UP001372834"/>
    </source>
</evidence>
<evidence type="ECO:0000256" key="7">
    <source>
        <dbReference type="ARBA" id="ARBA00022833"/>
    </source>
</evidence>
<evidence type="ECO:0000256" key="6">
    <source>
        <dbReference type="ARBA" id="ARBA00022801"/>
    </source>
</evidence>
<evidence type="ECO:0000256" key="4">
    <source>
        <dbReference type="ARBA" id="ARBA00022670"/>
    </source>
</evidence>
<dbReference type="FunFam" id="3.40.630.10:FF:000011">
    <property type="entry name" value="cytosolic carboxypeptidase 2 isoform X1"/>
    <property type="match status" value="1"/>
</dbReference>
<evidence type="ECO:0000256" key="3">
    <source>
        <dbReference type="ARBA" id="ARBA00022645"/>
    </source>
</evidence>
<keyword evidence="5" id="KW-0479">Metal-binding</keyword>
<feature type="compositionally biased region" description="Polar residues" evidence="10">
    <location>
        <begin position="835"/>
        <end position="847"/>
    </location>
</feature>
<evidence type="ECO:0000256" key="10">
    <source>
        <dbReference type="SAM" id="MobiDB-lite"/>
    </source>
</evidence>
<dbReference type="InterPro" id="IPR000834">
    <property type="entry name" value="Peptidase_M14"/>
</dbReference>
<dbReference type="Gene3D" id="2.60.40.3120">
    <property type="match status" value="1"/>
</dbReference>
<evidence type="ECO:0000259" key="11">
    <source>
        <dbReference type="PROSITE" id="PS52035"/>
    </source>
</evidence>
<dbReference type="EMBL" id="JAWJWE010000008">
    <property type="protein sequence ID" value="KAK6631807.1"/>
    <property type="molecule type" value="Genomic_DNA"/>
</dbReference>
<organism evidence="12 13">
    <name type="scientific">Polyplax serrata</name>
    <name type="common">Common mouse louse</name>
    <dbReference type="NCBI Taxonomy" id="468196"/>
    <lineage>
        <taxon>Eukaryota</taxon>
        <taxon>Metazoa</taxon>
        <taxon>Ecdysozoa</taxon>
        <taxon>Arthropoda</taxon>
        <taxon>Hexapoda</taxon>
        <taxon>Insecta</taxon>
        <taxon>Pterygota</taxon>
        <taxon>Neoptera</taxon>
        <taxon>Paraneoptera</taxon>
        <taxon>Psocodea</taxon>
        <taxon>Troctomorpha</taxon>
        <taxon>Phthiraptera</taxon>
        <taxon>Anoplura</taxon>
        <taxon>Polyplacidae</taxon>
        <taxon>Polyplax</taxon>
    </lineage>
</organism>
<dbReference type="AlphaFoldDB" id="A0AAN8PHG7"/>
<feature type="active site" description="Proton donor/acceptor" evidence="9">
    <location>
        <position position="526"/>
    </location>
</feature>
<dbReference type="InterPro" id="IPR040626">
    <property type="entry name" value="Pepdidase_M14_N"/>
</dbReference>
<gene>
    <name evidence="12" type="ORF">RUM43_013871</name>
</gene>
<evidence type="ECO:0000256" key="9">
    <source>
        <dbReference type="PROSITE-ProRule" id="PRU01379"/>
    </source>
</evidence>
<feature type="compositionally biased region" description="Polar residues" evidence="10">
    <location>
        <begin position="611"/>
        <end position="624"/>
    </location>
</feature>
<keyword evidence="8" id="KW-0482">Metalloprotease</keyword>
<feature type="compositionally biased region" description="Basic residues" evidence="10">
    <location>
        <begin position="634"/>
        <end position="645"/>
    </location>
</feature>
<dbReference type="Gene3D" id="3.40.630.10">
    <property type="entry name" value="Zn peptidases"/>
    <property type="match status" value="1"/>
</dbReference>
<comment type="similarity">
    <text evidence="2 9">Belongs to the peptidase M14 family.</text>
</comment>
<feature type="compositionally biased region" description="Basic residues" evidence="10">
    <location>
        <begin position="992"/>
        <end position="1009"/>
    </location>
</feature>
<dbReference type="GO" id="GO:0004181">
    <property type="term" value="F:metallocarboxypeptidase activity"/>
    <property type="evidence" value="ECO:0007669"/>
    <property type="project" value="InterPro"/>
</dbReference>
<sequence>MDTKVILTVTELQASLFQPFRMTSTYLNSFLQNTLKSNQVEVNTDNKTLKPIAKLKQPRDLFALPKELDCAQQAARWPSECQVLEERVQHIDYIPPSPELYYQPTGKEIQPKPVGEEDGTIVFQYYPMSAVNYFSKSSVGGSRYFLPACPINRENEDDLKFESRFESGNLAKVVKITETYYELYLRTDMYTNRHMQWFYFRIQNTKKHIIYRFSLVNLSKGDSLYGVGMRPLLYSTKDAQLSAIGWRRCGDNITYYRNDSVSEEEDEMPNYTLSFNIEFPHDQDEVYLAHCYPYTYTDLQDYLNKLQNHPIKSNFTKLRLLCRSLAGNNVYYVTITEPPIGDETKKKKAVVVTARVHPGETPSSWVMKGFIDFLTGDSSQAKELREKFIFKLVPMLNPDGVIVGNNRCSLTGRDLNRQYRTVIRETYPSVWHTKLMVRRLMEECGIVMYCDLHAHSRKHNVFIYGCENKRSVDKRLQEQVFPLMLHKNAADKFSFENCKFRIQKSKEGTGRVVVWMMGVANSYTMEASFGGSTIGSRVNTHFNIQDFENMGRAFCETLLDFCDEEPNKVDISNTLFKSSNGTLYFKVKHFCSDEGDSSSSSGDCPLHKNKNSTWTGDTFNTSDAQFGRPPSSTHPKKNHGPKPKARVSSAKITKKVSIVEKTPPMIRKPFQVHKTTLGPPCMEQVSDRLEVTTEMDSADESTSWQKGIRKYKLNERGKKLKKRYMPPELIVTPAQVCETDTCNKVVIKEHTKHTGGSKRTSTDKTKEKFRLWHQGKYLQAQSKAYKSICDLTAEIQLKMGTSLKQRVWTGCPCLVNQTDSSLSKADTYWSKGPLTFSSNSSTQGNKETASKSTTKTTAQLITHKNILQVEIQRKKKTWPKKSSKLNRSFAQRQHENVIDTSQEKLMIKKTTKFQRDKRLSPSLDNDPTSQVALLKLKELNSSNTRIRRGSNEIENKIVTKSSKFRKSGTDISNYRYDSGESDSEKTNTTKQVYKKKNEKATRQRKRNKYRCQSMNPD</sequence>
<dbReference type="Pfam" id="PF18027">
    <property type="entry name" value="Pepdidase_M14_N"/>
    <property type="match status" value="1"/>
</dbReference>
<keyword evidence="7" id="KW-0862">Zinc</keyword>
<proteinExistence type="inferred from homology"/>
<comment type="caution">
    <text evidence="12">The sequence shown here is derived from an EMBL/GenBank/DDBJ whole genome shotgun (WGS) entry which is preliminary data.</text>
</comment>
<reference evidence="12 13" key="1">
    <citation type="submission" date="2023-10" db="EMBL/GenBank/DDBJ databases">
        <title>Genomes of two closely related lineages of the louse Polyplax serrata with different host specificities.</title>
        <authorList>
            <person name="Martinu J."/>
            <person name="Tarabai H."/>
            <person name="Stefka J."/>
            <person name="Hypsa V."/>
        </authorList>
    </citation>
    <scope>NUCLEOTIDE SEQUENCE [LARGE SCALE GENOMIC DNA]</scope>
    <source>
        <strain evidence="12">HR10_N</strain>
    </source>
</reference>
<dbReference type="CDD" id="cd06907">
    <property type="entry name" value="M14_AGBL2-3_like"/>
    <property type="match status" value="1"/>
</dbReference>
<feature type="region of interest" description="Disordered" evidence="10">
    <location>
        <begin position="834"/>
        <end position="856"/>
    </location>
</feature>